<protein>
    <submittedName>
        <fullName evidence="2">Uncharacterized protein</fullName>
    </submittedName>
</protein>
<sequence length="215" mass="23270">MPSPAIITPSVMPPSEPAVTPTLTPAPTPSAAKDQTAVNLEQAQQPSVNNAHAAEKRDVDAWIPKSLAAIDDEIARLRKTHDGYLYKAAVTAKNLKELDVAEAVVESCHTDEEMIEEEEWYPTMGAREPSRMKERDIDTLSIRREAFGLCGAMSRPGPSVVDVIEEKNDDEEENVREPADPRPDPDPEGGAPRTSGRGTTGQAQRSITVHPDAAA</sequence>
<comment type="caution">
    <text evidence="2">The sequence shown here is derived from an EMBL/GenBank/DDBJ whole genome shotgun (WGS) entry which is preliminary data.</text>
</comment>
<gene>
    <name evidence="2" type="ORF">NKR19_g5323</name>
</gene>
<feature type="compositionally biased region" description="Polar residues" evidence="1">
    <location>
        <begin position="196"/>
        <end position="207"/>
    </location>
</feature>
<reference evidence="2" key="1">
    <citation type="submission" date="2022-07" db="EMBL/GenBank/DDBJ databases">
        <title>Fungi with potential for degradation of polypropylene.</title>
        <authorList>
            <person name="Gostincar C."/>
        </authorList>
    </citation>
    <scope>NUCLEOTIDE SEQUENCE</scope>
    <source>
        <strain evidence="2">EXF-13287</strain>
    </source>
</reference>
<dbReference type="AlphaFoldDB" id="A0AA38VLB9"/>
<feature type="compositionally biased region" description="Polar residues" evidence="1">
    <location>
        <begin position="36"/>
        <end position="50"/>
    </location>
</feature>
<feature type="compositionally biased region" description="Basic and acidic residues" evidence="1">
    <location>
        <begin position="175"/>
        <end position="185"/>
    </location>
</feature>
<evidence type="ECO:0000313" key="3">
    <source>
        <dbReference type="Proteomes" id="UP001174691"/>
    </source>
</evidence>
<feature type="region of interest" description="Disordered" evidence="1">
    <location>
        <begin position="153"/>
        <end position="215"/>
    </location>
</feature>
<proteinExistence type="predicted"/>
<accession>A0AA38VLB9</accession>
<dbReference type="EMBL" id="JANBVN010000072">
    <property type="protein sequence ID" value="KAJ9150179.1"/>
    <property type="molecule type" value="Genomic_DNA"/>
</dbReference>
<evidence type="ECO:0000313" key="2">
    <source>
        <dbReference type="EMBL" id="KAJ9150179.1"/>
    </source>
</evidence>
<name>A0AA38VLB9_9PEZI</name>
<keyword evidence="3" id="KW-1185">Reference proteome</keyword>
<feature type="compositionally biased region" description="Low complexity" evidence="1">
    <location>
        <begin position="17"/>
        <end position="32"/>
    </location>
</feature>
<dbReference type="Proteomes" id="UP001174691">
    <property type="component" value="Unassembled WGS sequence"/>
</dbReference>
<organism evidence="2 3">
    <name type="scientific">Coniochaeta hoffmannii</name>
    <dbReference type="NCBI Taxonomy" id="91930"/>
    <lineage>
        <taxon>Eukaryota</taxon>
        <taxon>Fungi</taxon>
        <taxon>Dikarya</taxon>
        <taxon>Ascomycota</taxon>
        <taxon>Pezizomycotina</taxon>
        <taxon>Sordariomycetes</taxon>
        <taxon>Sordariomycetidae</taxon>
        <taxon>Coniochaetales</taxon>
        <taxon>Coniochaetaceae</taxon>
        <taxon>Coniochaeta</taxon>
    </lineage>
</organism>
<feature type="region of interest" description="Disordered" evidence="1">
    <location>
        <begin position="1"/>
        <end position="56"/>
    </location>
</feature>
<evidence type="ECO:0000256" key="1">
    <source>
        <dbReference type="SAM" id="MobiDB-lite"/>
    </source>
</evidence>